<dbReference type="InterPro" id="IPR004678">
    <property type="entry name" value="Cyt_c_oxidase_cbb3_su3"/>
</dbReference>
<dbReference type="PROSITE" id="PS51007">
    <property type="entry name" value="CYTC"/>
    <property type="match status" value="2"/>
</dbReference>
<dbReference type="PRINTS" id="PR00605">
    <property type="entry name" value="CYTCHROMECIC"/>
</dbReference>
<evidence type="ECO:0000256" key="20">
    <source>
        <dbReference type="SAM" id="Phobius"/>
    </source>
</evidence>
<accession>A0ABY5TQ70</accession>
<evidence type="ECO:0000256" key="14">
    <source>
        <dbReference type="ARBA" id="ARBA00022989"/>
    </source>
</evidence>
<evidence type="ECO:0000313" key="22">
    <source>
        <dbReference type="EMBL" id="UVW34771.1"/>
    </source>
</evidence>
<evidence type="ECO:0000256" key="3">
    <source>
        <dbReference type="ARBA" id="ARBA00006113"/>
    </source>
</evidence>
<dbReference type="InterPro" id="IPR038414">
    <property type="entry name" value="CcoP_N_sf"/>
</dbReference>
<evidence type="ECO:0000256" key="6">
    <source>
        <dbReference type="ARBA" id="ARBA00022519"/>
    </source>
</evidence>
<evidence type="ECO:0000256" key="9">
    <source>
        <dbReference type="ARBA" id="ARBA00022692"/>
    </source>
</evidence>
<dbReference type="PANTHER" id="PTHR33751">
    <property type="entry name" value="CBB3-TYPE CYTOCHROME C OXIDASE SUBUNIT FIXP"/>
    <property type="match status" value="1"/>
</dbReference>
<evidence type="ECO:0000256" key="12">
    <source>
        <dbReference type="ARBA" id="ARBA00022781"/>
    </source>
</evidence>
<keyword evidence="13 19" id="KW-0249">Electron transport</keyword>
<reference evidence="22" key="1">
    <citation type="submission" date="2022-08" db="EMBL/GenBank/DDBJ databases">
        <title>Catabolic pathway analysis in culturable SAR92 clade bacteria reveals their overlooked roles in DMSP degradation in coastal seas.</title>
        <authorList>
            <person name="He X."/>
            <person name="Zhang X."/>
            <person name="Zhang Y."/>
        </authorList>
    </citation>
    <scope>NUCLEOTIDE SEQUENCE</scope>
    <source>
        <strain evidence="22">H455</strain>
    </source>
</reference>
<dbReference type="EMBL" id="CP103416">
    <property type="protein sequence ID" value="UVW34771.1"/>
    <property type="molecule type" value="Genomic_DNA"/>
</dbReference>
<comment type="pathway">
    <text evidence="2 19">Energy metabolism; oxidative phosphorylation.</text>
</comment>
<name>A0ABY5TQ70_9GAMM</name>
<dbReference type="Gene3D" id="6.10.280.130">
    <property type="match status" value="1"/>
</dbReference>
<evidence type="ECO:0000256" key="15">
    <source>
        <dbReference type="ARBA" id="ARBA00023002"/>
    </source>
</evidence>
<organism evidence="22 23">
    <name type="scientific">SAR92 clade bacterium H455</name>
    <dbReference type="NCBI Taxonomy" id="2974818"/>
    <lineage>
        <taxon>Bacteria</taxon>
        <taxon>Pseudomonadati</taxon>
        <taxon>Pseudomonadota</taxon>
        <taxon>Gammaproteobacteria</taxon>
        <taxon>Cellvibrionales</taxon>
        <taxon>Porticoccaceae</taxon>
        <taxon>SAR92 clade</taxon>
    </lineage>
</organism>
<evidence type="ECO:0000256" key="19">
    <source>
        <dbReference type="PIRNR" id="PIRNR000006"/>
    </source>
</evidence>
<comment type="subcellular location">
    <subcellularLocation>
        <location evidence="1 19">Cell inner membrane</location>
    </subcellularLocation>
</comment>
<dbReference type="Pfam" id="PF14715">
    <property type="entry name" value="FixP_N"/>
    <property type="match status" value="1"/>
</dbReference>
<keyword evidence="17 19" id="KW-0406">Ion transport</keyword>
<keyword evidence="7 19" id="KW-0349">Heme</keyword>
<sequence>MSDFWSIWISVITFVVILGSVWLLMANRKTEVKGDLAEGEIPKTGHAYDGIEEYDNPLPAWWFWMFIASAVFSLVYLLLYPGLGNYKGLLGWTQESQWQERVDSANRVLDEQYEIYAATAIDDLAADPAALRMGRRLFNNNCSLCHGIGGVGANGFPDLSDSDWLYGGSAEAIIHSITQGRQGVMPAWGAALGDRGVEDVADFVMSLSGLPFDMQRAARGASQYQMFCVSCHGRDGGGMQALGAPNLKDNIWLYNQADTSLLENIRHSIRNGRNGAMPNHGEKLRAEKIHLISAYVYSLSQTNQQP</sequence>
<dbReference type="Pfam" id="PF13442">
    <property type="entry name" value="Cytochrome_CBB3"/>
    <property type="match status" value="2"/>
</dbReference>
<evidence type="ECO:0000259" key="21">
    <source>
        <dbReference type="PROSITE" id="PS51007"/>
    </source>
</evidence>
<dbReference type="InterPro" id="IPR036909">
    <property type="entry name" value="Cyt_c-like_dom_sf"/>
</dbReference>
<keyword evidence="11" id="KW-0677">Repeat</keyword>
<dbReference type="Proteomes" id="UP001059934">
    <property type="component" value="Chromosome"/>
</dbReference>
<feature type="transmembrane region" description="Helical" evidence="20">
    <location>
        <begin position="61"/>
        <end position="80"/>
    </location>
</feature>
<evidence type="ECO:0000256" key="5">
    <source>
        <dbReference type="ARBA" id="ARBA00022475"/>
    </source>
</evidence>
<feature type="domain" description="Cytochrome c" evidence="21">
    <location>
        <begin position="129"/>
        <end position="208"/>
    </location>
</feature>
<protein>
    <recommendedName>
        <fullName evidence="19">Cbb3-type cytochrome c oxidase subunit</fullName>
    </recommendedName>
</protein>
<keyword evidence="10 19" id="KW-0479">Metal-binding</keyword>
<dbReference type="NCBIfam" id="TIGR00782">
    <property type="entry name" value="ccoP"/>
    <property type="match status" value="1"/>
</dbReference>
<keyword evidence="12 19" id="KW-0375">Hydrogen ion transport</keyword>
<dbReference type="PANTHER" id="PTHR33751:SF1">
    <property type="entry name" value="CBB3-TYPE CYTOCHROME C OXIDASE SUBUNIT FIXP"/>
    <property type="match status" value="1"/>
</dbReference>
<dbReference type="InterPro" id="IPR032858">
    <property type="entry name" value="CcoP_N"/>
</dbReference>
<keyword evidence="6 19" id="KW-0997">Cell inner membrane</keyword>
<keyword evidence="14 20" id="KW-1133">Transmembrane helix</keyword>
<evidence type="ECO:0000256" key="10">
    <source>
        <dbReference type="ARBA" id="ARBA00022723"/>
    </source>
</evidence>
<comment type="cofactor">
    <cofactor evidence="19">
        <name>heme c</name>
        <dbReference type="ChEBI" id="CHEBI:61717"/>
    </cofactor>
    <text evidence="19">Binds 2 heme C groups per subunit.</text>
</comment>
<proteinExistence type="inferred from homology"/>
<comment type="subunit">
    <text evidence="19">Component of the cbb3-type cytochrome c oxidase.</text>
</comment>
<dbReference type="SUPFAM" id="SSF46626">
    <property type="entry name" value="Cytochrome c"/>
    <property type="match status" value="2"/>
</dbReference>
<evidence type="ECO:0000256" key="16">
    <source>
        <dbReference type="ARBA" id="ARBA00023004"/>
    </source>
</evidence>
<keyword evidence="23" id="KW-1185">Reference proteome</keyword>
<keyword evidence="16 19" id="KW-0408">Iron</keyword>
<evidence type="ECO:0000256" key="2">
    <source>
        <dbReference type="ARBA" id="ARBA00004673"/>
    </source>
</evidence>
<dbReference type="PIRSF" id="PIRSF000006">
    <property type="entry name" value="Cbb3-Cox_fixP"/>
    <property type="match status" value="1"/>
</dbReference>
<comment type="function">
    <text evidence="19">C-type cytochrome. Part of the cbb3-type cytochrome c oxidase complex.</text>
</comment>
<dbReference type="InterPro" id="IPR009056">
    <property type="entry name" value="Cyt_c-like_dom"/>
</dbReference>
<comment type="similarity">
    <text evidence="3 19">Belongs to the CcoP / FixP family.</text>
</comment>
<evidence type="ECO:0000256" key="17">
    <source>
        <dbReference type="ARBA" id="ARBA00023065"/>
    </source>
</evidence>
<keyword evidence="9 20" id="KW-0812">Transmembrane</keyword>
<evidence type="ECO:0000256" key="18">
    <source>
        <dbReference type="ARBA" id="ARBA00023136"/>
    </source>
</evidence>
<dbReference type="InterPro" id="IPR008168">
    <property type="entry name" value="Cyt_C_IC"/>
</dbReference>
<dbReference type="Gene3D" id="1.10.760.10">
    <property type="entry name" value="Cytochrome c-like domain"/>
    <property type="match status" value="2"/>
</dbReference>
<evidence type="ECO:0000256" key="7">
    <source>
        <dbReference type="ARBA" id="ARBA00022617"/>
    </source>
</evidence>
<feature type="transmembrane region" description="Helical" evidence="20">
    <location>
        <begin position="7"/>
        <end position="25"/>
    </location>
</feature>
<keyword evidence="18 19" id="KW-0472">Membrane</keyword>
<evidence type="ECO:0000256" key="8">
    <source>
        <dbReference type="ARBA" id="ARBA00022660"/>
    </source>
</evidence>
<keyword evidence="8 19" id="KW-0679">Respiratory chain</keyword>
<evidence type="ECO:0000313" key="23">
    <source>
        <dbReference type="Proteomes" id="UP001059934"/>
    </source>
</evidence>
<dbReference type="InterPro" id="IPR050597">
    <property type="entry name" value="Cytochrome_c_Oxidase_Subunit"/>
</dbReference>
<gene>
    <name evidence="22" type="primary">ccoP</name>
    <name evidence="22" type="ORF">NYF23_12250</name>
</gene>
<keyword evidence="4 19" id="KW-0813">Transport</keyword>
<feature type="domain" description="Cytochrome c" evidence="21">
    <location>
        <begin position="215"/>
        <end position="300"/>
    </location>
</feature>
<evidence type="ECO:0000256" key="1">
    <source>
        <dbReference type="ARBA" id="ARBA00004533"/>
    </source>
</evidence>
<evidence type="ECO:0000256" key="11">
    <source>
        <dbReference type="ARBA" id="ARBA00022737"/>
    </source>
</evidence>
<evidence type="ECO:0000256" key="4">
    <source>
        <dbReference type="ARBA" id="ARBA00022448"/>
    </source>
</evidence>
<keyword evidence="15 19" id="KW-0560">Oxidoreductase</keyword>
<evidence type="ECO:0000256" key="13">
    <source>
        <dbReference type="ARBA" id="ARBA00022982"/>
    </source>
</evidence>
<keyword evidence="5 19" id="KW-1003">Cell membrane</keyword>